<keyword evidence="2" id="KW-0812">Transmembrane</keyword>
<dbReference type="Proteomes" id="UP001189303">
    <property type="component" value="Unassembled WGS sequence"/>
</dbReference>
<evidence type="ECO:0000256" key="2">
    <source>
        <dbReference type="SAM" id="Phobius"/>
    </source>
</evidence>
<keyword evidence="2" id="KW-0472">Membrane</keyword>
<evidence type="ECO:0000256" key="1">
    <source>
        <dbReference type="SAM" id="MobiDB-lite"/>
    </source>
</evidence>
<dbReference type="OMA" id="TYYFESE"/>
<dbReference type="GeneID" id="61391074"/>
<evidence type="ECO:0000313" key="4">
    <source>
        <dbReference type="EMBL" id="MBX3891942.1"/>
    </source>
</evidence>
<dbReference type="RefSeq" id="WP_004635209.1">
    <property type="nucleotide sequence ID" value="NZ_CABKQE010000004.1"/>
</dbReference>
<comment type="caution">
    <text evidence="4">The sequence shown here is derived from an EMBL/GenBank/DDBJ whole genome shotgun (WGS) entry which is preliminary data.</text>
</comment>
<evidence type="ECO:0000313" key="5">
    <source>
        <dbReference type="Proteomes" id="UP001189303"/>
    </source>
</evidence>
<accession>A0A1C0XCY2</accession>
<dbReference type="EMBL" id="CATWFT010000009">
    <property type="protein sequence ID" value="CAJ0726459.1"/>
    <property type="molecule type" value="Genomic_DNA"/>
</dbReference>
<evidence type="ECO:0000313" key="6">
    <source>
        <dbReference type="Proteomes" id="UP001199322"/>
    </source>
</evidence>
<dbReference type="EMBL" id="QGBI01000019">
    <property type="protein sequence ID" value="MBX3891942.1"/>
    <property type="molecule type" value="Genomic_DNA"/>
</dbReference>
<sequence>MTWLSQNLIWIVLGGLVVVFLWRSQAMRSRGGEGAGMMHGAPDANSDPVTGNRVDPTHAITANFEGKTFYFESEQSRAVFQQNPSRFVHQHHRHHGGCC</sequence>
<organism evidence="4 6">
    <name type="scientific">Ralstonia pickettii</name>
    <name type="common">Burkholderia pickettii</name>
    <dbReference type="NCBI Taxonomy" id="329"/>
    <lineage>
        <taxon>Bacteria</taxon>
        <taxon>Pseudomonadati</taxon>
        <taxon>Pseudomonadota</taxon>
        <taxon>Betaproteobacteria</taxon>
        <taxon>Burkholderiales</taxon>
        <taxon>Burkholderiaceae</taxon>
        <taxon>Ralstonia</taxon>
    </lineage>
</organism>
<dbReference type="Proteomes" id="UP001199322">
    <property type="component" value="Unassembled WGS sequence"/>
</dbReference>
<name>A0A1C0XCY2_RALPI</name>
<proteinExistence type="predicted"/>
<evidence type="ECO:0000313" key="3">
    <source>
        <dbReference type="EMBL" id="CAJ0726459.1"/>
    </source>
</evidence>
<gene>
    <name evidence="4" type="ORF">DEE74_18930</name>
    <name evidence="3" type="ORF">R38712_03055</name>
</gene>
<protein>
    <submittedName>
        <fullName evidence="4">YHS domain-containing protein</fullName>
    </submittedName>
</protein>
<keyword evidence="2" id="KW-1133">Transmembrane helix</keyword>
<reference evidence="3 5" key="2">
    <citation type="submission" date="2023-07" db="EMBL/GenBank/DDBJ databases">
        <authorList>
            <person name="Peeters C."/>
        </authorList>
    </citation>
    <scope>NUCLEOTIDE SEQUENCE [LARGE SCALE GENOMIC DNA]</scope>
    <source>
        <strain evidence="3 5">R-38712</strain>
    </source>
</reference>
<feature type="transmembrane region" description="Helical" evidence="2">
    <location>
        <begin position="6"/>
        <end position="22"/>
    </location>
</feature>
<dbReference type="AlphaFoldDB" id="A0A1C0XCY2"/>
<reference evidence="4" key="1">
    <citation type="submission" date="2018-06" db="EMBL/GenBank/DDBJ databases">
        <authorList>
            <person name="O'Rourke A."/>
        </authorList>
    </citation>
    <scope>NUCLEOTIDE SEQUENCE</scope>
    <source>
        <strain evidence="4">132550021-3</strain>
    </source>
</reference>
<keyword evidence="5" id="KW-1185">Reference proteome</keyword>
<feature type="region of interest" description="Disordered" evidence="1">
    <location>
        <begin position="31"/>
        <end position="56"/>
    </location>
</feature>